<organism evidence="1 2">
    <name type="scientific">Termititenax aidoneus</name>
    <dbReference type="NCBI Taxonomy" id="2218524"/>
    <lineage>
        <taxon>Bacteria</taxon>
        <taxon>Bacillati</taxon>
        <taxon>Candidatus Margulisiibacteriota</taxon>
        <taxon>Candidatus Termititenacia</taxon>
        <taxon>Candidatus Termititenacales</taxon>
        <taxon>Candidatus Termititenacaceae</taxon>
        <taxon>Candidatus Termititenax</taxon>
    </lineage>
</organism>
<comment type="caution">
    <text evidence="1">The sequence shown here is derived from an EMBL/GenBank/DDBJ whole genome shotgun (WGS) entry which is preliminary data.</text>
</comment>
<keyword evidence="2" id="KW-1185">Reference proteome</keyword>
<dbReference type="AlphaFoldDB" id="A0A388TA20"/>
<dbReference type="Proteomes" id="UP000269352">
    <property type="component" value="Unassembled WGS sequence"/>
</dbReference>
<proteinExistence type="predicted"/>
<reference evidence="1 2" key="1">
    <citation type="journal article" date="2019" name="ISME J.">
        <title>Genome analyses of uncultured TG2/ZB3 bacteria in 'Margulisbacteria' specifically attached to ectosymbiotic spirochetes of protists in the termite gut.</title>
        <authorList>
            <person name="Utami Y.D."/>
            <person name="Kuwahara H."/>
            <person name="Igai K."/>
            <person name="Murakami T."/>
            <person name="Sugaya K."/>
            <person name="Morikawa T."/>
            <person name="Nagura Y."/>
            <person name="Yuki M."/>
            <person name="Deevong P."/>
            <person name="Inoue T."/>
            <person name="Kihara K."/>
            <person name="Lo N."/>
            <person name="Yamada A."/>
            <person name="Ohkuma M."/>
            <person name="Hongoh Y."/>
        </authorList>
    </citation>
    <scope>NUCLEOTIDE SEQUENCE [LARGE SCALE GENOMIC DNA]</scope>
    <source>
        <strain evidence="1">NkOx7-01</strain>
    </source>
</reference>
<protein>
    <submittedName>
        <fullName evidence="1">Uncharacterized protein</fullName>
    </submittedName>
</protein>
<sequence length="44" mass="4983">MANTTGSYSDNFEETPYYEVRNAEADVLSVSNDYYPSSKLVKKV</sequence>
<gene>
    <name evidence="1" type="ORF">NO1_0887</name>
</gene>
<name>A0A388TA20_TERA1</name>
<evidence type="ECO:0000313" key="1">
    <source>
        <dbReference type="EMBL" id="GBR73521.1"/>
    </source>
</evidence>
<evidence type="ECO:0000313" key="2">
    <source>
        <dbReference type="Proteomes" id="UP000269352"/>
    </source>
</evidence>
<dbReference type="EMBL" id="BGZN01000013">
    <property type="protein sequence ID" value="GBR73521.1"/>
    <property type="molecule type" value="Genomic_DNA"/>
</dbReference>
<accession>A0A388TA20</accession>